<gene>
    <name evidence="1" type="ORF">L227DRAFT_658376</name>
</gene>
<organism evidence="1 2">
    <name type="scientific">Lentinus tigrinus ALCF2SS1-6</name>
    <dbReference type="NCBI Taxonomy" id="1328759"/>
    <lineage>
        <taxon>Eukaryota</taxon>
        <taxon>Fungi</taxon>
        <taxon>Dikarya</taxon>
        <taxon>Basidiomycota</taxon>
        <taxon>Agaricomycotina</taxon>
        <taxon>Agaricomycetes</taxon>
        <taxon>Polyporales</taxon>
        <taxon>Polyporaceae</taxon>
        <taxon>Lentinus</taxon>
    </lineage>
</organism>
<name>A0A5C2RPW8_9APHY</name>
<proteinExistence type="predicted"/>
<dbReference type="Proteomes" id="UP000313359">
    <property type="component" value="Unassembled WGS sequence"/>
</dbReference>
<dbReference type="OrthoDB" id="10546098at2759"/>
<accession>A0A5C2RPW8</accession>
<reference evidence="1" key="1">
    <citation type="journal article" date="2018" name="Genome Biol. Evol.">
        <title>Genomics and development of Lentinus tigrinus, a white-rot wood-decaying mushroom with dimorphic fruiting bodies.</title>
        <authorList>
            <person name="Wu B."/>
            <person name="Xu Z."/>
            <person name="Knudson A."/>
            <person name="Carlson A."/>
            <person name="Chen N."/>
            <person name="Kovaka S."/>
            <person name="LaButti K."/>
            <person name="Lipzen A."/>
            <person name="Pennachio C."/>
            <person name="Riley R."/>
            <person name="Schakwitz W."/>
            <person name="Umezawa K."/>
            <person name="Ohm R.A."/>
            <person name="Grigoriev I.V."/>
            <person name="Nagy L.G."/>
            <person name="Gibbons J."/>
            <person name="Hibbett D."/>
        </authorList>
    </citation>
    <scope>NUCLEOTIDE SEQUENCE [LARGE SCALE GENOMIC DNA]</scope>
    <source>
        <strain evidence="1">ALCF2SS1-6</strain>
    </source>
</reference>
<evidence type="ECO:0008006" key="3">
    <source>
        <dbReference type="Google" id="ProtNLM"/>
    </source>
</evidence>
<dbReference type="EMBL" id="ML122327">
    <property type="protein sequence ID" value="RPD53200.1"/>
    <property type="molecule type" value="Genomic_DNA"/>
</dbReference>
<evidence type="ECO:0000313" key="2">
    <source>
        <dbReference type="Proteomes" id="UP000313359"/>
    </source>
</evidence>
<keyword evidence="2" id="KW-1185">Reference proteome</keyword>
<dbReference type="AlphaFoldDB" id="A0A5C2RPW8"/>
<protein>
    <recommendedName>
        <fullName evidence="3">Protein kinase domain-containing protein</fullName>
    </recommendedName>
</protein>
<evidence type="ECO:0000313" key="1">
    <source>
        <dbReference type="EMBL" id="RPD53200.1"/>
    </source>
</evidence>
<sequence length="347" mass="39601">MGIRSTQTIELEHLITCETFWRDRYEWLLECGYELPPQFKPGTPPFITGKTDLQSENEYVVNMKVWARTGSADVIQTTTGKMVSLYQVSKRDCLRMLDAYPSWHIPPAAPLQDKCDPELVFLVTPTSRSHTMVEFTTIGEALRFFRQMIEGLQLLHERQIASGDEALFDVQMDLVTFLPAELELPSSSKSSASHQALSLSIWQALAEDSLTLRRREDARYYFNIPRGLRRSIPRIRAGASDAGDKQPADQEPDPIFRVKAALDIMHLGQMLHRDFIKRFEALSFLRHLVHRMMEDDLAEVIGTNAGVPEWQTTIDEVVEKFNAIVSQLPEEELLEPLGELSPPEFLL</sequence>
<dbReference type="STRING" id="1328759.A0A5C2RPW8"/>